<reference evidence="1 2" key="1">
    <citation type="journal article" date="2020" name="Microorganisms">
        <title>Osmotic Adaptation and Compatible Solute Biosynthesis of Phototrophic Bacteria as Revealed from Genome Analyses.</title>
        <authorList>
            <person name="Imhoff J.F."/>
            <person name="Rahn T."/>
            <person name="Kunzel S."/>
            <person name="Keller A."/>
            <person name="Neulinger S.C."/>
        </authorList>
    </citation>
    <scope>NUCLEOTIDE SEQUENCE [LARGE SCALE GENOMIC DNA]</scope>
    <source>
        <strain evidence="1 2">DSM 9895</strain>
    </source>
</reference>
<evidence type="ECO:0000313" key="2">
    <source>
        <dbReference type="Proteomes" id="UP001296873"/>
    </source>
</evidence>
<comment type="caution">
    <text evidence="1">The sequence shown here is derived from an EMBL/GenBank/DDBJ whole genome shotgun (WGS) entry which is preliminary data.</text>
</comment>
<protein>
    <recommendedName>
        <fullName evidence="3">Restriction endonuclease</fullName>
    </recommendedName>
</protein>
<evidence type="ECO:0008006" key="3">
    <source>
        <dbReference type="Google" id="ProtNLM"/>
    </source>
</evidence>
<sequence>METTERIVEAYVRYVKGWATIPNVRCDGQNEIDLLAIDPVSNARHHIEVSISISQSFRKLTGKPYDREAAKQRVDKAKQRRTVGFFVEQKFEAPTVVAKLREFGFEPGAYNKVIVTWGWDADAEEQAQAAGILLWDFRELISEIGDAIRGQRTYFADDTLRTLNLFIHAGGDQRPPVGTEVEPKPSNTCGSAPSERTLWVYQNWTRDKAVVHVGSCPYCNEGRGMHAGAGDQNGEWLGPYQDVAAAWVAAENTKRRDVRRCGHCSPTD</sequence>
<organism evidence="1 2">
    <name type="scientific">Rhodovibrio sodomensis</name>
    <dbReference type="NCBI Taxonomy" id="1088"/>
    <lineage>
        <taxon>Bacteria</taxon>
        <taxon>Pseudomonadati</taxon>
        <taxon>Pseudomonadota</taxon>
        <taxon>Alphaproteobacteria</taxon>
        <taxon>Rhodospirillales</taxon>
        <taxon>Rhodovibrionaceae</taxon>
        <taxon>Rhodovibrio</taxon>
    </lineage>
</organism>
<dbReference type="Proteomes" id="UP001296873">
    <property type="component" value="Unassembled WGS sequence"/>
</dbReference>
<keyword evidence="2" id="KW-1185">Reference proteome</keyword>
<gene>
    <name evidence="1" type="ORF">CKO28_14730</name>
</gene>
<dbReference type="EMBL" id="NRRL01000044">
    <property type="protein sequence ID" value="MBK1669290.1"/>
    <property type="molecule type" value="Genomic_DNA"/>
</dbReference>
<dbReference type="RefSeq" id="WP_200341621.1">
    <property type="nucleotide sequence ID" value="NZ_NRRL01000044.1"/>
</dbReference>
<name>A0ABS1DIS9_9PROT</name>
<accession>A0ABS1DIS9</accession>
<proteinExistence type="predicted"/>
<evidence type="ECO:0000313" key="1">
    <source>
        <dbReference type="EMBL" id="MBK1669290.1"/>
    </source>
</evidence>